<evidence type="ECO:0000256" key="1">
    <source>
        <dbReference type="SAM" id="MobiDB-lite"/>
    </source>
</evidence>
<feature type="compositionally biased region" description="Basic residues" evidence="1">
    <location>
        <begin position="70"/>
        <end position="81"/>
    </location>
</feature>
<organism evidence="2">
    <name type="scientific">Lotus japonicus</name>
    <name type="common">Lotus corniculatus var. japonicus</name>
    <dbReference type="NCBI Taxonomy" id="34305"/>
    <lineage>
        <taxon>Eukaryota</taxon>
        <taxon>Viridiplantae</taxon>
        <taxon>Streptophyta</taxon>
        <taxon>Embryophyta</taxon>
        <taxon>Tracheophyta</taxon>
        <taxon>Spermatophyta</taxon>
        <taxon>Magnoliopsida</taxon>
        <taxon>eudicotyledons</taxon>
        <taxon>Gunneridae</taxon>
        <taxon>Pentapetalae</taxon>
        <taxon>rosids</taxon>
        <taxon>fabids</taxon>
        <taxon>Fabales</taxon>
        <taxon>Fabaceae</taxon>
        <taxon>Papilionoideae</taxon>
        <taxon>50 kb inversion clade</taxon>
        <taxon>NPAAA clade</taxon>
        <taxon>Hologalegina</taxon>
        <taxon>robinioid clade</taxon>
        <taxon>Loteae</taxon>
        <taxon>Lotus</taxon>
    </lineage>
</organism>
<feature type="compositionally biased region" description="Basic and acidic residues" evidence="1">
    <location>
        <begin position="18"/>
        <end position="28"/>
    </location>
</feature>
<dbReference type="EMBL" id="BT136937">
    <property type="protein sequence ID" value="AFK36732.1"/>
    <property type="molecule type" value="mRNA"/>
</dbReference>
<name>I3S8Z0_LOTJA</name>
<sequence length="231" mass="26154">MTSHIDSNGITKYPSIHQKPDVASKPERIQSGLDNSEQDLLGHARPGKEGHEKELSNHEDAKEVPVFKPKSVRRKHSKSRSTHSDAGNEEAEVVRKSRSRRRDERRGLQILFDDERHKTDEEERIIDRLLIHYSKKPTASVPEKARRKSRSRHTHQKSGRGDEPDETPDLISQTPRSVSLPHEQTEAVEVSKVIARAASLQPDRSNEARHVHPKLPDCDDLAARIAALRGS</sequence>
<proteinExistence type="evidence at transcript level"/>
<reference evidence="2" key="1">
    <citation type="submission" date="2012-05" db="EMBL/GenBank/DDBJ databases">
        <authorList>
            <person name="Krishnakumar V."/>
            <person name="Cheung F."/>
            <person name="Xiao Y."/>
            <person name="Chan A."/>
            <person name="Moskal W.A."/>
            <person name="Town C.D."/>
        </authorList>
    </citation>
    <scope>NUCLEOTIDE SEQUENCE</scope>
</reference>
<dbReference type="AlphaFoldDB" id="I3S8Z0"/>
<feature type="compositionally biased region" description="Basic residues" evidence="1">
    <location>
        <begin position="145"/>
        <end position="158"/>
    </location>
</feature>
<accession>I3S8Z0</accession>
<feature type="compositionally biased region" description="Polar residues" evidence="1">
    <location>
        <begin position="1"/>
        <end position="10"/>
    </location>
</feature>
<feature type="compositionally biased region" description="Basic and acidic residues" evidence="1">
    <location>
        <begin position="40"/>
        <end position="65"/>
    </location>
</feature>
<protein>
    <submittedName>
        <fullName evidence="2">Uncharacterized protein</fullName>
    </submittedName>
</protein>
<feature type="compositionally biased region" description="Basic and acidic residues" evidence="1">
    <location>
        <begin position="101"/>
        <end position="130"/>
    </location>
</feature>
<evidence type="ECO:0000313" key="2">
    <source>
        <dbReference type="EMBL" id="AFK36732.1"/>
    </source>
</evidence>
<feature type="region of interest" description="Disordered" evidence="1">
    <location>
        <begin position="1"/>
        <end position="187"/>
    </location>
</feature>